<accession>A0A484GJV8</accession>
<feature type="non-terminal residue" evidence="1">
    <location>
        <position position="75"/>
    </location>
</feature>
<dbReference type="AlphaFoldDB" id="A0A484GJV8"/>
<proteinExistence type="predicted"/>
<comment type="caution">
    <text evidence="1">The sequence shown here is derived from an EMBL/GenBank/DDBJ whole genome shotgun (WGS) entry which is preliminary data.</text>
</comment>
<dbReference type="Proteomes" id="UP000295264">
    <property type="component" value="Unassembled WGS sequence"/>
</dbReference>
<protein>
    <submittedName>
        <fullName evidence="1">Uncharacterized protein</fullName>
    </submittedName>
</protein>
<evidence type="ECO:0000313" key="2">
    <source>
        <dbReference type="Proteomes" id="UP000295264"/>
    </source>
</evidence>
<reference evidence="1 2" key="1">
    <citation type="journal article" date="2018" name="Genomics">
        <title>Molecular footprints of inshore aquatic adaptation in Indo-Pacific humpback dolphin (Sousa chinensis).</title>
        <authorList>
            <person name="Ming Y."/>
            <person name="Jian J."/>
            <person name="Yu F."/>
            <person name="Yu X."/>
            <person name="Wang J."/>
            <person name="Liu W."/>
        </authorList>
    </citation>
    <scope>NUCLEOTIDE SEQUENCE [LARGE SCALE GENOMIC DNA]</scope>
    <source>
        <strain evidence="1">MY-2018</strain>
        <tissue evidence="1">Skin</tissue>
    </source>
</reference>
<keyword evidence="2" id="KW-1185">Reference proteome</keyword>
<organism evidence="1 2">
    <name type="scientific">Sousa chinensis</name>
    <name type="common">Indo-pacific humpbacked dolphin</name>
    <name type="synonym">Steno chinensis</name>
    <dbReference type="NCBI Taxonomy" id="103600"/>
    <lineage>
        <taxon>Eukaryota</taxon>
        <taxon>Metazoa</taxon>
        <taxon>Chordata</taxon>
        <taxon>Craniata</taxon>
        <taxon>Vertebrata</taxon>
        <taxon>Euteleostomi</taxon>
        <taxon>Mammalia</taxon>
        <taxon>Eutheria</taxon>
        <taxon>Laurasiatheria</taxon>
        <taxon>Artiodactyla</taxon>
        <taxon>Whippomorpha</taxon>
        <taxon>Cetacea</taxon>
        <taxon>Odontoceti</taxon>
        <taxon>Delphinidae</taxon>
        <taxon>Sousa</taxon>
    </lineage>
</organism>
<dbReference type="EMBL" id="QWLN02007139">
    <property type="protein sequence ID" value="TEA35761.1"/>
    <property type="molecule type" value="Genomic_DNA"/>
</dbReference>
<gene>
    <name evidence="1" type="ORF">DBR06_SOUSAS1110119</name>
</gene>
<sequence length="75" mass="8502">MASAAATSKSGKSSMSLFTIFRIRSVSWLTRNTLQIPGAREDHNWHQVEEAQRHFLEIQAAYEVLSQPRKPRGSC</sequence>
<evidence type="ECO:0000313" key="1">
    <source>
        <dbReference type="EMBL" id="TEA35761.1"/>
    </source>
</evidence>
<name>A0A484GJV8_SOUCH</name>